<dbReference type="PROSITE" id="PS00489">
    <property type="entry name" value="RNA_POL_PHAGE_2"/>
    <property type="match status" value="1"/>
</dbReference>
<dbReference type="PANTHER" id="PTHR10102:SF0">
    <property type="entry name" value="DNA-DIRECTED RNA POLYMERASE, MITOCHONDRIAL"/>
    <property type="match status" value="1"/>
</dbReference>
<evidence type="ECO:0000256" key="5">
    <source>
        <dbReference type="ARBA" id="ARBA00022679"/>
    </source>
</evidence>
<reference evidence="14" key="1">
    <citation type="journal article" date="2020" name="Stud. Mycol.">
        <title>101 Dothideomycetes genomes: a test case for predicting lifestyles and emergence of pathogens.</title>
        <authorList>
            <person name="Haridas S."/>
            <person name="Albert R."/>
            <person name="Binder M."/>
            <person name="Bloem J."/>
            <person name="Labutti K."/>
            <person name="Salamov A."/>
            <person name="Andreopoulos B."/>
            <person name="Baker S."/>
            <person name="Barry K."/>
            <person name="Bills G."/>
            <person name="Bluhm B."/>
            <person name="Cannon C."/>
            <person name="Castanera R."/>
            <person name="Culley D."/>
            <person name="Daum C."/>
            <person name="Ezra D."/>
            <person name="Gonzalez J."/>
            <person name="Henrissat B."/>
            <person name="Kuo A."/>
            <person name="Liang C."/>
            <person name="Lipzen A."/>
            <person name="Lutzoni F."/>
            <person name="Magnuson J."/>
            <person name="Mondo S."/>
            <person name="Nolan M."/>
            <person name="Ohm R."/>
            <person name="Pangilinan J."/>
            <person name="Park H.-J."/>
            <person name="Ramirez L."/>
            <person name="Alfaro M."/>
            <person name="Sun H."/>
            <person name="Tritt A."/>
            <person name="Yoshinaga Y."/>
            <person name="Zwiers L.-H."/>
            <person name="Turgeon B."/>
            <person name="Goodwin S."/>
            <person name="Spatafora J."/>
            <person name="Crous P."/>
            <person name="Grigoriev I."/>
        </authorList>
    </citation>
    <scope>NUCLEOTIDE SEQUENCE</scope>
    <source>
        <strain evidence="14">CBS 627.86</strain>
    </source>
</reference>
<keyword evidence="8" id="KW-0496">Mitochondrion</keyword>
<evidence type="ECO:0000256" key="11">
    <source>
        <dbReference type="RuleBase" id="RU003805"/>
    </source>
</evidence>
<keyword evidence="5 11" id="KW-0808">Transferase</keyword>
<feature type="compositionally biased region" description="Basic and acidic residues" evidence="12">
    <location>
        <begin position="398"/>
        <end position="409"/>
    </location>
</feature>
<evidence type="ECO:0000256" key="1">
    <source>
        <dbReference type="ARBA" id="ARBA00004026"/>
    </source>
</evidence>
<keyword evidence="6 11" id="KW-0548">Nucleotidyltransferase</keyword>
<dbReference type="Pfam" id="PF14700">
    <property type="entry name" value="RPOL_N"/>
    <property type="match status" value="1"/>
</dbReference>
<evidence type="ECO:0000256" key="3">
    <source>
        <dbReference type="ARBA" id="ARBA00009493"/>
    </source>
</evidence>
<dbReference type="InterPro" id="IPR029262">
    <property type="entry name" value="RPOL_N"/>
</dbReference>
<dbReference type="SUPFAM" id="SSF56672">
    <property type="entry name" value="DNA/RNA polymerases"/>
    <property type="match status" value="1"/>
</dbReference>
<dbReference type="Proteomes" id="UP000799770">
    <property type="component" value="Unassembled WGS sequence"/>
</dbReference>
<dbReference type="SMART" id="SM01311">
    <property type="entry name" value="RPOL_N"/>
    <property type="match status" value="1"/>
</dbReference>
<dbReference type="GO" id="GO:0003899">
    <property type="term" value="F:DNA-directed RNA polymerase activity"/>
    <property type="evidence" value="ECO:0007669"/>
    <property type="project" value="UniProtKB-EC"/>
</dbReference>
<keyword evidence="15" id="KW-1185">Reference proteome</keyword>
<dbReference type="GO" id="GO:0006390">
    <property type="term" value="P:mitochondrial transcription"/>
    <property type="evidence" value="ECO:0007669"/>
    <property type="project" value="TreeGrafter"/>
</dbReference>
<dbReference type="OrthoDB" id="276422at2759"/>
<dbReference type="InterPro" id="IPR046950">
    <property type="entry name" value="DNA-dir_Rpol_C_phage-type"/>
</dbReference>
<evidence type="ECO:0000256" key="7">
    <source>
        <dbReference type="ARBA" id="ARBA00022946"/>
    </source>
</evidence>
<evidence type="ECO:0000259" key="13">
    <source>
        <dbReference type="SMART" id="SM01311"/>
    </source>
</evidence>
<dbReference type="GO" id="GO:0001018">
    <property type="term" value="F:mitochondrial promoter sequence-specific DNA binding"/>
    <property type="evidence" value="ECO:0007669"/>
    <property type="project" value="TreeGrafter"/>
</dbReference>
<dbReference type="InterPro" id="IPR002092">
    <property type="entry name" value="DNA-dir_Rpol_phage-type"/>
</dbReference>
<evidence type="ECO:0000256" key="2">
    <source>
        <dbReference type="ARBA" id="ARBA00004173"/>
    </source>
</evidence>
<comment type="function">
    <text evidence="1 11">DNA-dependent RNA polymerase catalyzes the transcription of DNA into RNA using the four ribonucleoside triphosphates as substrates.</text>
</comment>
<comment type="catalytic activity">
    <reaction evidence="10 11">
        <text>RNA(n) + a ribonucleoside 5'-triphosphate = RNA(n+1) + diphosphate</text>
        <dbReference type="Rhea" id="RHEA:21248"/>
        <dbReference type="Rhea" id="RHEA-COMP:14527"/>
        <dbReference type="Rhea" id="RHEA-COMP:17342"/>
        <dbReference type="ChEBI" id="CHEBI:33019"/>
        <dbReference type="ChEBI" id="CHEBI:61557"/>
        <dbReference type="ChEBI" id="CHEBI:140395"/>
        <dbReference type="EC" id="2.7.7.6"/>
    </reaction>
</comment>
<comment type="subcellular location">
    <subcellularLocation>
        <location evidence="2">Mitochondrion</location>
    </subcellularLocation>
</comment>
<comment type="similarity">
    <text evidence="3 11">Belongs to the phage and mitochondrial RNA polymerase family.</text>
</comment>
<gene>
    <name evidence="14" type="ORF">BDV96DRAFT_563519</name>
</gene>
<keyword evidence="7" id="KW-0809">Transit peptide</keyword>
<feature type="domain" description="DNA-directed RNA polymerase N-terminal" evidence="13">
    <location>
        <begin position="262"/>
        <end position="585"/>
    </location>
</feature>
<dbReference type="InterPro" id="IPR037159">
    <property type="entry name" value="RNA_POL_N_sf"/>
</dbReference>
<evidence type="ECO:0000313" key="14">
    <source>
        <dbReference type="EMBL" id="KAF2121067.1"/>
    </source>
</evidence>
<evidence type="ECO:0000256" key="9">
    <source>
        <dbReference type="ARBA" id="ARBA00023163"/>
    </source>
</evidence>
<evidence type="ECO:0000256" key="12">
    <source>
        <dbReference type="SAM" id="MobiDB-lite"/>
    </source>
</evidence>
<dbReference type="InterPro" id="IPR043502">
    <property type="entry name" value="DNA/RNA_pol_sf"/>
</dbReference>
<accession>A0A6A5ZQB6</accession>
<dbReference type="Gene3D" id="1.10.150.20">
    <property type="entry name" value="5' to 3' exonuclease, C-terminal subdomain"/>
    <property type="match status" value="1"/>
</dbReference>
<dbReference type="FunFam" id="1.10.287.280:FF:000001">
    <property type="entry name" value="DNA-directed RNA polymerase"/>
    <property type="match status" value="1"/>
</dbReference>
<keyword evidence="9 11" id="KW-0804">Transcription</keyword>
<dbReference type="EC" id="2.7.7.6" evidence="11"/>
<sequence length="1342" mass="149775">MSRPTNFDPSKPLIINNELMSVVPTARLRNGIGGDPIELHQNLHACIRVGRLDRAQAIVQRLATICEPASANIIDAHNVYLRAVLEAAEQAPSPDKMAELEQWYAREMVKQAVEPTAATFVTLLRAAMTLLEGEERQAAMQKYLNLAAEDAEVWEEVHESADFSIEEFRMLVEFQPEHFEEPPPAAELADLHVPNLAQQQQLAMEHGLISATVLSPKAVPQKGLGLSSLKTALSIFELGQDVPYPHDMAGTTEEKDRAHAYMRQIRLEEDAANAAMQRWKAEDEKLNEMGIHGVLQAKPIQALMWNWHKALLPRIKKELQETQELLASIPSSGTTDERLMYAPYFADCDPERLAAVAIQRAMASCVGTRNGLDQAGMKITNLSLALGRDAESEILESSSRRREKLERKNTANARKGLVSKLRKGPSKIRSSARSRSSYTVAQRERFPAHVKARIGALLLDHLLQTATITVTKQDPRTGKQVSSTQRAFSHRSTYVQGKRTGFFSVHPELARKLQKEPVHNIGSIRLPMLVEPRPWTSFEDGAYYTTQGAVMRVKEGDQGQAEYASTAIEKGDMNKVLAGLDVLGKVPWNINSDVLRVMTEAWNAGEGIGKLVPDVLDLKRPADPKPDATKRERSQWLTAIKMYEHRRDGYHSEKCFQNFQLEIARAYKDEKFYFPHSIDFRGRAYPIPPILNHMGADMARGLLRFANGKELGAVGLRWLKIHMANLCGYDKASLTEREQFAMDHIDDIYDSATNPLGGKRWWTKAEDPWQCLGCCFELKNALSSPDPTRFVSHLPVHQDGTCNGLQHYAALGGDKAGADQVNLEPSDRPQDIYTGVAEIVKTIVAKDAEAGNPIARFIDGKVSRKVVKRTVMTNVYGVTFIGAKNQVADELKDIFPNFQPTEGLPHLSIVATYIAGNIFEALKRIFNGAQEIQYWLGECGERITTSLTPEQIRRIVAHYDGTLQEMDGNDGKATKALKLKRDKDMETFRSGIIWTTPLKMPVVQPYRKDTIKKVKTSLQFVALASSAMTDSVDKRKQLQAFPPNFIHSLDASHMLLSALKCNEMGLDFAAVHDSFWTHAGDIPNLSIVLRDAFVRMHSEDIVGRLAAEFKARYANSMYRADIISTSDVGRKITEWRLNYRRSKGVKRAGRGEFYSTDLAELALEAKRQELLKSENEEDRSKGEQMVTPTSIWLAEKDTMSLASFRLTLLGQTDNKKVAMAQSDEIRADVLGAEARAIEDDPSAAAAAEIKPASQDTIADAEAEAGLQVTNEAVEAETAELETGATHDDSGSAVAEMAEREEAVKIKRRKAYLQIWLPLTFPPVPKKGSWDVKRLKESQYFFS</sequence>
<dbReference type="FunFam" id="1.10.150.20:FF:000041">
    <property type="entry name" value="DNA-directed RNA polymerase"/>
    <property type="match status" value="1"/>
</dbReference>
<dbReference type="Gene3D" id="1.10.287.280">
    <property type="match status" value="1"/>
</dbReference>
<evidence type="ECO:0000256" key="6">
    <source>
        <dbReference type="ARBA" id="ARBA00022695"/>
    </source>
</evidence>
<evidence type="ECO:0000313" key="15">
    <source>
        <dbReference type="Proteomes" id="UP000799770"/>
    </source>
</evidence>
<dbReference type="Pfam" id="PF00940">
    <property type="entry name" value="RNA_pol"/>
    <property type="match status" value="1"/>
</dbReference>
<name>A0A6A5ZQB6_9PLEO</name>
<feature type="region of interest" description="Disordered" evidence="12">
    <location>
        <begin position="395"/>
        <end position="414"/>
    </location>
</feature>
<dbReference type="EMBL" id="ML977312">
    <property type="protein sequence ID" value="KAF2121067.1"/>
    <property type="molecule type" value="Genomic_DNA"/>
</dbReference>
<organism evidence="14 15">
    <name type="scientific">Lophiotrema nucula</name>
    <dbReference type="NCBI Taxonomy" id="690887"/>
    <lineage>
        <taxon>Eukaryota</taxon>
        <taxon>Fungi</taxon>
        <taxon>Dikarya</taxon>
        <taxon>Ascomycota</taxon>
        <taxon>Pezizomycotina</taxon>
        <taxon>Dothideomycetes</taxon>
        <taxon>Pleosporomycetidae</taxon>
        <taxon>Pleosporales</taxon>
        <taxon>Lophiotremataceae</taxon>
        <taxon>Lophiotrema</taxon>
    </lineage>
</organism>
<keyword evidence="4 11" id="KW-0240">DNA-directed RNA polymerase</keyword>
<dbReference type="GO" id="GO:0034245">
    <property type="term" value="C:mitochondrial DNA-directed RNA polymerase complex"/>
    <property type="evidence" value="ECO:0007669"/>
    <property type="project" value="TreeGrafter"/>
</dbReference>
<evidence type="ECO:0000256" key="8">
    <source>
        <dbReference type="ARBA" id="ARBA00023128"/>
    </source>
</evidence>
<dbReference type="PROSITE" id="PS00900">
    <property type="entry name" value="RNA_POL_PHAGE_1"/>
    <property type="match status" value="1"/>
</dbReference>
<dbReference type="PANTHER" id="PTHR10102">
    <property type="entry name" value="DNA-DIRECTED RNA POLYMERASE, MITOCHONDRIAL"/>
    <property type="match status" value="1"/>
</dbReference>
<protein>
    <recommendedName>
        <fullName evidence="11">DNA-directed RNA polymerase</fullName>
        <ecNumber evidence="11">2.7.7.6</ecNumber>
    </recommendedName>
</protein>
<proteinExistence type="inferred from homology"/>
<evidence type="ECO:0000256" key="10">
    <source>
        <dbReference type="ARBA" id="ARBA00048552"/>
    </source>
</evidence>
<evidence type="ECO:0000256" key="4">
    <source>
        <dbReference type="ARBA" id="ARBA00022478"/>
    </source>
</evidence>
<dbReference type="Gene3D" id="1.10.1320.10">
    <property type="entry name" value="DNA-directed RNA polymerase, N-terminal domain"/>
    <property type="match status" value="1"/>
</dbReference>